<feature type="non-terminal residue" evidence="2">
    <location>
        <position position="1"/>
    </location>
</feature>
<protein>
    <submittedName>
        <fullName evidence="2">Uncharacterized protein</fullName>
    </submittedName>
</protein>
<reference evidence="2" key="1">
    <citation type="submission" date="2021-02" db="EMBL/GenBank/DDBJ databases">
        <authorList>
            <person name="Nowell W R."/>
        </authorList>
    </citation>
    <scope>NUCLEOTIDE SEQUENCE</scope>
</reference>
<dbReference type="Proteomes" id="UP000663854">
    <property type="component" value="Unassembled WGS sequence"/>
</dbReference>
<dbReference type="AlphaFoldDB" id="A0A815UXS3"/>
<dbReference type="EMBL" id="CAJNOL010002783">
    <property type="protein sequence ID" value="CAF1528803.1"/>
    <property type="molecule type" value="Genomic_DNA"/>
</dbReference>
<dbReference type="EMBL" id="CAJNOH010001750">
    <property type="protein sequence ID" value="CAF1247029.1"/>
    <property type="molecule type" value="Genomic_DNA"/>
</dbReference>
<evidence type="ECO:0000313" key="3">
    <source>
        <dbReference type="Proteomes" id="UP000663870"/>
    </source>
</evidence>
<accession>A0A815UXS3</accession>
<keyword evidence="3" id="KW-1185">Reference proteome</keyword>
<proteinExistence type="predicted"/>
<comment type="caution">
    <text evidence="2">The sequence shown here is derived from an EMBL/GenBank/DDBJ whole genome shotgun (WGS) entry which is preliminary data.</text>
</comment>
<dbReference type="Proteomes" id="UP000663870">
    <property type="component" value="Unassembled WGS sequence"/>
</dbReference>
<evidence type="ECO:0000313" key="2">
    <source>
        <dbReference type="EMBL" id="CAF1528803.1"/>
    </source>
</evidence>
<gene>
    <name evidence="2" type="ORF">JXQ802_LOCUS42079</name>
    <name evidence="1" type="ORF">PYM288_LOCUS27180</name>
</gene>
<evidence type="ECO:0000313" key="1">
    <source>
        <dbReference type="EMBL" id="CAF1247029.1"/>
    </source>
</evidence>
<organism evidence="2 3">
    <name type="scientific">Rotaria sordida</name>
    <dbReference type="NCBI Taxonomy" id="392033"/>
    <lineage>
        <taxon>Eukaryota</taxon>
        <taxon>Metazoa</taxon>
        <taxon>Spiralia</taxon>
        <taxon>Gnathifera</taxon>
        <taxon>Rotifera</taxon>
        <taxon>Eurotatoria</taxon>
        <taxon>Bdelloidea</taxon>
        <taxon>Philodinida</taxon>
        <taxon>Philodinidae</taxon>
        <taxon>Rotaria</taxon>
    </lineage>
</organism>
<name>A0A815UXS3_9BILA</name>
<sequence>MNKCQCSMDELEYLLSLTPSLVYLKLISYRKSKFDFTSCGTYNRQLTERYAIFDPALFDGLRWKQFIQTKLFLLKQFQFFFSNVTNIDNSNISATSLIIPFQRSFWLDQKHWSVNCDEFLGIKEIQLYTTPICVNDLKKGIIYQVSAMNMKSRIIFNITNDIDNNNDLNNEQPTLYLACSIIRNELIPLFVDTLYHDK</sequence>